<evidence type="ECO:0000313" key="2">
    <source>
        <dbReference type="Proteomes" id="UP000823775"/>
    </source>
</evidence>
<dbReference type="Proteomes" id="UP000823775">
    <property type="component" value="Unassembled WGS sequence"/>
</dbReference>
<name>A0ABS8TPB4_DATST</name>
<dbReference type="EMBL" id="JACEIK010001955">
    <property type="protein sequence ID" value="MCD7473332.1"/>
    <property type="molecule type" value="Genomic_DNA"/>
</dbReference>
<feature type="non-terminal residue" evidence="1">
    <location>
        <position position="1"/>
    </location>
</feature>
<protein>
    <submittedName>
        <fullName evidence="1">Uncharacterized protein</fullName>
    </submittedName>
</protein>
<organism evidence="1 2">
    <name type="scientific">Datura stramonium</name>
    <name type="common">Jimsonweed</name>
    <name type="synonym">Common thornapple</name>
    <dbReference type="NCBI Taxonomy" id="4076"/>
    <lineage>
        <taxon>Eukaryota</taxon>
        <taxon>Viridiplantae</taxon>
        <taxon>Streptophyta</taxon>
        <taxon>Embryophyta</taxon>
        <taxon>Tracheophyta</taxon>
        <taxon>Spermatophyta</taxon>
        <taxon>Magnoliopsida</taxon>
        <taxon>eudicotyledons</taxon>
        <taxon>Gunneridae</taxon>
        <taxon>Pentapetalae</taxon>
        <taxon>asterids</taxon>
        <taxon>lamiids</taxon>
        <taxon>Solanales</taxon>
        <taxon>Solanaceae</taxon>
        <taxon>Solanoideae</taxon>
        <taxon>Datureae</taxon>
        <taxon>Datura</taxon>
    </lineage>
</organism>
<comment type="caution">
    <text evidence="1">The sequence shown here is derived from an EMBL/GenBank/DDBJ whole genome shotgun (WGS) entry which is preliminary data.</text>
</comment>
<proteinExistence type="predicted"/>
<evidence type="ECO:0000313" key="1">
    <source>
        <dbReference type="EMBL" id="MCD7473332.1"/>
    </source>
</evidence>
<keyword evidence="2" id="KW-1185">Reference proteome</keyword>
<accession>A0ABS8TPB4</accession>
<reference evidence="1 2" key="1">
    <citation type="journal article" date="2021" name="BMC Genomics">
        <title>Datura genome reveals duplications of psychoactive alkaloid biosynthetic genes and high mutation rate following tissue culture.</title>
        <authorList>
            <person name="Rajewski A."/>
            <person name="Carter-House D."/>
            <person name="Stajich J."/>
            <person name="Litt A."/>
        </authorList>
    </citation>
    <scope>NUCLEOTIDE SEQUENCE [LARGE SCALE GENOMIC DNA]</scope>
    <source>
        <strain evidence="1">AR-01</strain>
    </source>
</reference>
<gene>
    <name evidence="1" type="ORF">HAX54_015117</name>
</gene>
<sequence length="100" mass="11257">FLLFPAIASSLPHYFNNSFLATTALPPRLVRAAQVAILSFLERVDAFPLDSSRLKVDISNIILLLVMAVENDFPCFLGLTLVGWDVLSRLQLFLWVRQLP</sequence>